<gene>
    <name evidence="2" type="ORF">ISU02_06255</name>
</gene>
<feature type="transmembrane region" description="Helical" evidence="1">
    <location>
        <begin position="335"/>
        <end position="353"/>
    </location>
</feature>
<comment type="caution">
    <text evidence="2">The sequence shown here is derived from an EMBL/GenBank/DDBJ whole genome shotgun (WGS) entry which is preliminary data.</text>
</comment>
<accession>A0ABR9ZQI6</accession>
<dbReference type="InterPro" id="IPR012507">
    <property type="entry name" value="YibE_F"/>
</dbReference>
<dbReference type="EMBL" id="JADKNH010000003">
    <property type="protein sequence ID" value="MBF4692711.1"/>
    <property type="molecule type" value="Genomic_DNA"/>
</dbReference>
<feature type="transmembrane region" description="Helical" evidence="1">
    <location>
        <begin position="199"/>
        <end position="218"/>
    </location>
</feature>
<keyword evidence="1" id="KW-0812">Transmembrane</keyword>
<feature type="transmembrane region" description="Helical" evidence="1">
    <location>
        <begin position="276"/>
        <end position="302"/>
    </location>
</feature>
<keyword evidence="3" id="KW-1185">Reference proteome</keyword>
<proteinExistence type="predicted"/>
<dbReference type="PANTHER" id="PTHR41771">
    <property type="entry name" value="MEMBRANE PROTEIN-RELATED"/>
    <property type="match status" value="1"/>
</dbReference>
<dbReference type="RefSeq" id="WP_194700951.1">
    <property type="nucleotide sequence ID" value="NZ_JADKNH010000003.1"/>
</dbReference>
<evidence type="ECO:0000313" key="2">
    <source>
        <dbReference type="EMBL" id="MBF4692711.1"/>
    </source>
</evidence>
<keyword evidence="1" id="KW-1133">Transmembrane helix</keyword>
<protein>
    <submittedName>
        <fullName evidence="2">YibE/F family protein</fullName>
    </submittedName>
</protein>
<evidence type="ECO:0000256" key="1">
    <source>
        <dbReference type="SAM" id="Phobius"/>
    </source>
</evidence>
<dbReference type="Pfam" id="PF07907">
    <property type="entry name" value="YibE_F"/>
    <property type="match status" value="1"/>
</dbReference>
<evidence type="ECO:0000313" key="3">
    <source>
        <dbReference type="Proteomes" id="UP000614200"/>
    </source>
</evidence>
<name>A0ABR9ZQI6_9FIRM</name>
<dbReference type="Proteomes" id="UP000614200">
    <property type="component" value="Unassembled WGS sequence"/>
</dbReference>
<keyword evidence="1" id="KW-0472">Membrane</keyword>
<feature type="transmembrane region" description="Helical" evidence="1">
    <location>
        <begin position="174"/>
        <end position="193"/>
    </location>
</feature>
<feature type="transmembrane region" description="Helical" evidence="1">
    <location>
        <begin position="373"/>
        <end position="395"/>
    </location>
</feature>
<feature type="transmembrane region" description="Helical" evidence="1">
    <location>
        <begin position="151"/>
        <end position="167"/>
    </location>
</feature>
<reference evidence="2 3" key="1">
    <citation type="submission" date="2020-11" db="EMBL/GenBank/DDBJ databases">
        <title>Fusibacter basophilias sp. nov.</title>
        <authorList>
            <person name="Qiu D."/>
        </authorList>
    </citation>
    <scope>NUCLEOTIDE SEQUENCE [LARGE SCALE GENOMIC DNA]</scope>
    <source>
        <strain evidence="2 3">Q10-2</strain>
    </source>
</reference>
<feature type="transmembrane region" description="Helical" evidence="1">
    <location>
        <begin position="24"/>
        <end position="45"/>
    </location>
</feature>
<feature type="transmembrane region" description="Helical" evidence="1">
    <location>
        <begin position="225"/>
        <end position="246"/>
    </location>
</feature>
<organism evidence="2 3">
    <name type="scientific">Fusibacter ferrireducens</name>
    <dbReference type="NCBI Taxonomy" id="2785058"/>
    <lineage>
        <taxon>Bacteria</taxon>
        <taxon>Bacillati</taxon>
        <taxon>Bacillota</taxon>
        <taxon>Clostridia</taxon>
        <taxon>Eubacteriales</taxon>
        <taxon>Eubacteriales Family XII. Incertae Sedis</taxon>
        <taxon>Fusibacter</taxon>
    </lineage>
</organism>
<dbReference type="PANTHER" id="PTHR41771:SF1">
    <property type="entry name" value="MEMBRANE PROTEIN"/>
    <property type="match status" value="1"/>
</dbReference>
<sequence>MNNEQIAEKNIAERKPKESTKRRWVILITILLSTLYIFVGNKIAVQGMTLFDGKNYTAVQKAKIVEIVDHIKEEHPLSETETLVVEEIIFNAEAISGEKKGEILKGEQNLNTYAVAQLKPVKVGDKVLLYNIPNEDYGTEWTLGEYVRTDALLLLGAIFMILLILFGRQQGFQTIISLIYTGLAIFVVFIPAILSGKNIYYWSILTCVFIILMTFLVVSGLNKKSLAAGIGCFGGVLVSGGLTIIMDRILKLTGMVDEDSVFLLLLNKEHPIDLKAIVFAAIIIGALGAVMDVAMSIASSLYEVKTQSKNVTFKMLIASGITIGRDIMGTMANTLVLAYIGGSLGVVLLLISYNTSLLDVLNRELVVVEILQALVGSIGILFTIPLTAIASGFFFKHVD</sequence>